<sequence length="103" mass="10252">MAPGVAVPVTVVSKDFGWLIFGASVISTTGFLPAVAMPSFDLFPALSFAIAVTSVSSFTLSAGIVTIPVAGSTVRPDPSGALHVPSSPFVTTTVSSVSLPSGV</sequence>
<evidence type="ECO:0000313" key="2">
    <source>
        <dbReference type="EMBL" id="VYU10789.1"/>
    </source>
</evidence>
<proteinExistence type="predicted"/>
<name>A0A6N3C6Y7_FINMA</name>
<feature type="transmembrane region" description="Helical" evidence="1">
    <location>
        <begin position="48"/>
        <end position="70"/>
    </location>
</feature>
<feature type="transmembrane region" description="Helical" evidence="1">
    <location>
        <begin position="16"/>
        <end position="36"/>
    </location>
</feature>
<accession>A0A6N3C6Y7</accession>
<organism evidence="2">
    <name type="scientific">Finegoldia magna</name>
    <name type="common">Peptostreptococcus magnus</name>
    <dbReference type="NCBI Taxonomy" id="1260"/>
    <lineage>
        <taxon>Bacteria</taxon>
        <taxon>Bacillati</taxon>
        <taxon>Bacillota</taxon>
        <taxon>Tissierellia</taxon>
        <taxon>Tissierellales</taxon>
        <taxon>Peptoniphilaceae</taxon>
        <taxon>Finegoldia</taxon>
    </lineage>
</organism>
<gene>
    <name evidence="2" type="ORF">FMLFYP121_01342</name>
</gene>
<reference evidence="2" key="1">
    <citation type="submission" date="2019-11" db="EMBL/GenBank/DDBJ databases">
        <authorList>
            <person name="Feng L."/>
        </authorList>
    </citation>
    <scope>NUCLEOTIDE SEQUENCE</scope>
    <source>
        <strain evidence="2">FmagnaLFYP121</strain>
    </source>
</reference>
<keyword evidence="1" id="KW-0472">Membrane</keyword>
<keyword evidence="1" id="KW-1133">Transmembrane helix</keyword>
<dbReference type="AlphaFoldDB" id="A0A6N3C6Y7"/>
<evidence type="ECO:0000256" key="1">
    <source>
        <dbReference type="SAM" id="Phobius"/>
    </source>
</evidence>
<dbReference type="EMBL" id="CACRTP010000015">
    <property type="protein sequence ID" value="VYU10789.1"/>
    <property type="molecule type" value="Genomic_DNA"/>
</dbReference>
<protein>
    <submittedName>
        <fullName evidence="2">Uncharacterized protein</fullName>
    </submittedName>
</protein>
<keyword evidence="1" id="KW-0812">Transmembrane</keyword>